<evidence type="ECO:0000313" key="1">
    <source>
        <dbReference type="EMBL" id="MFC5816103.1"/>
    </source>
</evidence>
<comment type="caution">
    <text evidence="1">The sequence shown here is derived from an EMBL/GenBank/DDBJ whole genome shotgun (WGS) entry which is preliminary data.</text>
</comment>
<gene>
    <name evidence="1" type="ORF">ACFPUY_13490</name>
</gene>
<accession>A0ABW1BS60</accession>
<name>A0ABW1BS60_9ACTN</name>
<organism evidence="1 2">
    <name type="scientific">Nonomuraea harbinensis</name>
    <dbReference type="NCBI Taxonomy" id="1286938"/>
    <lineage>
        <taxon>Bacteria</taxon>
        <taxon>Bacillati</taxon>
        <taxon>Actinomycetota</taxon>
        <taxon>Actinomycetes</taxon>
        <taxon>Streptosporangiales</taxon>
        <taxon>Streptosporangiaceae</taxon>
        <taxon>Nonomuraea</taxon>
    </lineage>
</organism>
<keyword evidence="2" id="KW-1185">Reference proteome</keyword>
<evidence type="ECO:0008006" key="3">
    <source>
        <dbReference type="Google" id="ProtNLM"/>
    </source>
</evidence>
<dbReference type="RefSeq" id="WP_219548388.1">
    <property type="nucleotide sequence ID" value="NZ_JAHKRN010000039.1"/>
</dbReference>
<dbReference type="Proteomes" id="UP001596096">
    <property type="component" value="Unassembled WGS sequence"/>
</dbReference>
<proteinExistence type="predicted"/>
<protein>
    <recommendedName>
        <fullName evidence="3">SapB/AmfS family lantipeptide</fullName>
    </recommendedName>
</protein>
<evidence type="ECO:0000313" key="2">
    <source>
        <dbReference type="Proteomes" id="UP001596096"/>
    </source>
</evidence>
<reference evidence="2" key="1">
    <citation type="journal article" date="2019" name="Int. J. Syst. Evol. Microbiol.">
        <title>The Global Catalogue of Microorganisms (GCM) 10K type strain sequencing project: providing services to taxonomists for standard genome sequencing and annotation.</title>
        <authorList>
            <consortium name="The Broad Institute Genomics Platform"/>
            <consortium name="The Broad Institute Genome Sequencing Center for Infectious Disease"/>
            <person name="Wu L."/>
            <person name="Ma J."/>
        </authorList>
    </citation>
    <scope>NUCLEOTIDE SEQUENCE [LARGE SCALE GENOMIC DNA]</scope>
    <source>
        <strain evidence="2">CGMCC 4.7106</strain>
    </source>
</reference>
<sequence length="54" mass="5139">MGYVLNLQGRSAASSGDEPASIISTASATAVCAASTVSLSACLGGSTISAVVCM</sequence>
<dbReference type="EMBL" id="JBHSNW010000005">
    <property type="protein sequence ID" value="MFC5816103.1"/>
    <property type="molecule type" value="Genomic_DNA"/>
</dbReference>